<dbReference type="Gene3D" id="2.170.15.10">
    <property type="entry name" value="Proaerolysin, chain A, domain 3"/>
    <property type="match status" value="1"/>
</dbReference>
<sequence>MEALPRRVAFQSKYNSKYLSFIPDNIEEIEGFLRFSGDKVVSPFTKFEVERAHNTRGSLVHIRCVYNNKYWRKENPNVSWIMASADEPNENRWDGLCTLFEPVYVNGKDPTEGVRFRHVQSMNYVCLWLAGEPHTSCLFAGSADPNSELRDVFTVTDWENLVILPRNVTFKGDNGLYLEVIYESGNIHQKFSANDPAALGGRYEVFTANNGTVLIKSLRQRTFWIRSTYVFADGRVDFEVNHSSSIDNTKISNDLLFLPIKVGDNKVALRSINNYLFCNRIADDENRLSKAALIISRDAIFEVSEAIVWREIYNVDYHLQHSRINKQDPVTIKTVYVENTSSEPKTQVLKFSAMGTTTTTTTWRNSVSLRLGVKAKFKAEIPEIVDGDIIISDEFKGTYTWGEDNVTIPTLENTCTVPVPARSRVKVSMLKTKVSCEIPFSYTQHDMLIDGKYVTYEMDDGVYTYVNSSNNFRIDEAEPLV</sequence>
<reference evidence="2" key="1">
    <citation type="submission" date="2023-03" db="EMBL/GenBank/DDBJ databases">
        <authorList>
            <person name="Julca I."/>
        </authorList>
    </citation>
    <scope>NUCLEOTIDE SEQUENCE</scope>
</reference>
<dbReference type="Pfam" id="PF07468">
    <property type="entry name" value="Agglutinin"/>
    <property type="match status" value="1"/>
</dbReference>
<dbReference type="SMART" id="SM00791">
    <property type="entry name" value="Agglutinin"/>
    <property type="match status" value="2"/>
</dbReference>
<dbReference type="SUPFAM" id="SSF56973">
    <property type="entry name" value="Aerolisin/ETX pore-forming domain"/>
    <property type="match status" value="1"/>
</dbReference>
<evidence type="ECO:0000313" key="3">
    <source>
        <dbReference type="Proteomes" id="UP001161247"/>
    </source>
</evidence>
<accession>A0AAV1DQW4</accession>
<protein>
    <submittedName>
        <fullName evidence="2">OLC1v1009218C1</fullName>
    </submittedName>
</protein>
<dbReference type="SUPFAM" id="SSF50382">
    <property type="entry name" value="Agglutinin"/>
    <property type="match status" value="2"/>
</dbReference>
<dbReference type="Proteomes" id="UP001161247">
    <property type="component" value="Chromosome 6"/>
</dbReference>
<dbReference type="PANTHER" id="PTHR39244">
    <property type="entry name" value="NATTERIN-4"/>
    <property type="match status" value="1"/>
</dbReference>
<dbReference type="EMBL" id="OX459123">
    <property type="protein sequence ID" value="CAI9109402.1"/>
    <property type="molecule type" value="Genomic_DNA"/>
</dbReference>
<dbReference type="PANTHER" id="PTHR39244:SF5">
    <property type="entry name" value="NATTERIN-3-LIKE"/>
    <property type="match status" value="1"/>
</dbReference>
<feature type="domain" description="Agglutinin" evidence="1">
    <location>
        <begin position="162"/>
        <end position="305"/>
    </location>
</feature>
<dbReference type="InterPro" id="IPR036242">
    <property type="entry name" value="Agglutinin_dom_sf"/>
</dbReference>
<dbReference type="InterPro" id="IPR053237">
    <property type="entry name" value="Natterin_C"/>
</dbReference>
<dbReference type="InterPro" id="IPR008998">
    <property type="entry name" value="Agglutinin"/>
</dbReference>
<gene>
    <name evidence="2" type="ORF">OLC1_LOCUS17313</name>
</gene>
<keyword evidence="3" id="KW-1185">Reference proteome</keyword>
<proteinExistence type="predicted"/>
<feature type="domain" description="Agglutinin" evidence="1">
    <location>
        <begin position="2"/>
        <end position="157"/>
    </location>
</feature>
<evidence type="ECO:0000313" key="2">
    <source>
        <dbReference type="EMBL" id="CAI9109402.1"/>
    </source>
</evidence>
<dbReference type="CDD" id="cd20216">
    <property type="entry name" value="PFM_HFR-2-like"/>
    <property type="match status" value="1"/>
</dbReference>
<name>A0AAV1DQW4_OLDCO</name>
<dbReference type="CDD" id="cd00257">
    <property type="entry name" value="beta-trefoil_FSCN-like"/>
    <property type="match status" value="1"/>
</dbReference>
<dbReference type="InterPro" id="IPR004991">
    <property type="entry name" value="Aerolysin-like"/>
</dbReference>
<dbReference type="Pfam" id="PF03318">
    <property type="entry name" value="ETX_MTX2"/>
    <property type="match status" value="1"/>
</dbReference>
<dbReference type="AlphaFoldDB" id="A0AAV1DQW4"/>
<evidence type="ECO:0000259" key="1">
    <source>
        <dbReference type="SMART" id="SM00791"/>
    </source>
</evidence>
<dbReference type="Gene3D" id="2.80.10.50">
    <property type="match status" value="2"/>
</dbReference>
<organism evidence="2 3">
    <name type="scientific">Oldenlandia corymbosa var. corymbosa</name>
    <dbReference type="NCBI Taxonomy" id="529605"/>
    <lineage>
        <taxon>Eukaryota</taxon>
        <taxon>Viridiplantae</taxon>
        <taxon>Streptophyta</taxon>
        <taxon>Embryophyta</taxon>
        <taxon>Tracheophyta</taxon>
        <taxon>Spermatophyta</taxon>
        <taxon>Magnoliopsida</taxon>
        <taxon>eudicotyledons</taxon>
        <taxon>Gunneridae</taxon>
        <taxon>Pentapetalae</taxon>
        <taxon>asterids</taxon>
        <taxon>lamiids</taxon>
        <taxon>Gentianales</taxon>
        <taxon>Rubiaceae</taxon>
        <taxon>Rubioideae</taxon>
        <taxon>Spermacoceae</taxon>
        <taxon>Hedyotis-Oldenlandia complex</taxon>
        <taxon>Oldenlandia</taxon>
    </lineage>
</organism>